<gene>
    <name evidence="1" type="ORF">SAMN04489727_4031</name>
</gene>
<accession>A0A1H4T4T7</accession>
<dbReference type="Proteomes" id="UP000199622">
    <property type="component" value="Unassembled WGS sequence"/>
</dbReference>
<evidence type="ECO:0000313" key="2">
    <source>
        <dbReference type="Proteomes" id="UP000199622"/>
    </source>
</evidence>
<reference evidence="2" key="1">
    <citation type="submission" date="2016-10" db="EMBL/GenBank/DDBJ databases">
        <authorList>
            <person name="Varghese N."/>
            <person name="Submissions S."/>
        </authorList>
    </citation>
    <scope>NUCLEOTIDE SEQUENCE [LARGE SCALE GENOMIC DNA]</scope>
    <source>
        <strain evidence="2">DSM 44544</strain>
    </source>
</reference>
<name>A0A1H4T4T7_9PSEU</name>
<sequence>MTAADQHVMKESFMTSDAMNDSFMTPAAAPTPPAART</sequence>
<dbReference type="EMBL" id="FNSO01000004">
    <property type="protein sequence ID" value="SEC51446.1"/>
    <property type="molecule type" value="Genomic_DNA"/>
</dbReference>
<evidence type="ECO:0000313" key="1">
    <source>
        <dbReference type="EMBL" id="SEC51446.1"/>
    </source>
</evidence>
<protein>
    <submittedName>
        <fullName evidence="1">Uncharacterized protein</fullName>
    </submittedName>
</protein>
<keyword evidence="2" id="KW-1185">Reference proteome</keyword>
<dbReference type="AlphaFoldDB" id="A0A1H4T4T7"/>
<proteinExistence type="predicted"/>
<organism evidence="1 2">
    <name type="scientific">Amycolatopsis tolypomycina</name>
    <dbReference type="NCBI Taxonomy" id="208445"/>
    <lineage>
        <taxon>Bacteria</taxon>
        <taxon>Bacillati</taxon>
        <taxon>Actinomycetota</taxon>
        <taxon>Actinomycetes</taxon>
        <taxon>Pseudonocardiales</taxon>
        <taxon>Pseudonocardiaceae</taxon>
        <taxon>Amycolatopsis</taxon>
    </lineage>
</organism>